<dbReference type="SUPFAM" id="SSF56601">
    <property type="entry name" value="beta-lactamase/transpeptidase-like"/>
    <property type="match status" value="1"/>
</dbReference>
<accession>A0ABR3VJ33</accession>
<evidence type="ECO:0000313" key="5">
    <source>
        <dbReference type="Proteomes" id="UP001583172"/>
    </source>
</evidence>
<evidence type="ECO:0000259" key="3">
    <source>
        <dbReference type="Pfam" id="PF00144"/>
    </source>
</evidence>
<evidence type="ECO:0000256" key="1">
    <source>
        <dbReference type="ARBA" id="ARBA00038473"/>
    </source>
</evidence>
<dbReference type="InterPro" id="IPR012338">
    <property type="entry name" value="Beta-lactam/transpept-like"/>
</dbReference>
<dbReference type="EMBL" id="JAZGSY010000064">
    <property type="protein sequence ID" value="KAL1841761.1"/>
    <property type="molecule type" value="Genomic_DNA"/>
</dbReference>
<reference evidence="4 5" key="1">
    <citation type="journal article" date="2024" name="Commun. Biol.">
        <title>Comparative genomic analysis of thermophilic fungi reveals convergent evolutionary adaptations and gene losses.</title>
        <authorList>
            <person name="Steindorff A.S."/>
            <person name="Aguilar-Pontes M.V."/>
            <person name="Robinson A.J."/>
            <person name="Andreopoulos B."/>
            <person name="LaButti K."/>
            <person name="Kuo A."/>
            <person name="Mondo S."/>
            <person name="Riley R."/>
            <person name="Otillar R."/>
            <person name="Haridas S."/>
            <person name="Lipzen A."/>
            <person name="Grimwood J."/>
            <person name="Schmutz J."/>
            <person name="Clum A."/>
            <person name="Reid I.D."/>
            <person name="Moisan M.C."/>
            <person name="Butler G."/>
            <person name="Nguyen T.T.M."/>
            <person name="Dewar K."/>
            <person name="Conant G."/>
            <person name="Drula E."/>
            <person name="Henrissat B."/>
            <person name="Hansel C."/>
            <person name="Singer S."/>
            <person name="Hutchinson M.I."/>
            <person name="de Vries R.P."/>
            <person name="Natvig D.O."/>
            <person name="Powell A.J."/>
            <person name="Tsang A."/>
            <person name="Grigoriev I.V."/>
        </authorList>
    </citation>
    <scope>NUCLEOTIDE SEQUENCE [LARGE SCALE GENOMIC DNA]</scope>
    <source>
        <strain evidence="4 5">CBS 620.91</strain>
    </source>
</reference>
<dbReference type="InterPro" id="IPR051478">
    <property type="entry name" value="Beta-lactamase-like_AB/R"/>
</dbReference>
<dbReference type="InterPro" id="IPR001466">
    <property type="entry name" value="Beta-lactam-related"/>
</dbReference>
<name>A0ABR3VJ33_HUMIN</name>
<dbReference type="PANTHER" id="PTHR22935">
    <property type="entry name" value="PENICILLIN-BINDING PROTEIN"/>
    <property type="match status" value="1"/>
</dbReference>
<feature type="domain" description="Beta-lactamase-related" evidence="3">
    <location>
        <begin position="93"/>
        <end position="418"/>
    </location>
</feature>
<comment type="similarity">
    <text evidence="1">Belongs to the beta-lactamase family.</text>
</comment>
<keyword evidence="5" id="KW-1185">Reference proteome</keyword>
<sequence>MTKLCYLLLSLLPVVFGIECRPEGPIFPRPRGLSQSEPFRDALANLTETLDSAFSGKIRVGWDIRNVSLSIAVVGLDQEDPSTPLWEYHHLAPANVNGTRSLDRHSQYMIGSISKVITDAVALRSGVNLDDPITKYLPELSSNASLIDWNTITLRALGGQLAGIPPNYGFSEYHYLHTWFEALGFPALNTSAYPPCGVIGLNTECTRQQFLAGMLTAQPVAPPNTRPVYSNIAYTLLSYALQAATGKDNYTVLLSDLLTNPLHMPSTRPSPGDDSLAVISPVPNSWGSPYGDNAPGGGLVSSIADLSTFAHAILSRNPAFATPATIREWLRPRSFAGSRNSFLGWPWEIFRPAPELLFPDTYDPQTQSGGHSVTVHAKDGAAYGYRARLALLDEYGLGLVILTAGEQNALTEVFDAALATLVPAVDKATTEAAERKYVGWFHGTSPPEAGAVGVSARIGMDGVSLTLEALERDGMDILAGVDQVWQATLLVFLSSLRGTGVYRLYPADVERRVRLADGREVVEEDWRVWREMELDTQTDLPVALAFGNGKLFFDIAEASPHHGRVQRVRNWPRGCGSLLALEREEKEFVGNGW</sequence>
<gene>
    <name evidence="4" type="ORF">VTJ49DRAFT_6599</name>
</gene>
<feature type="chain" id="PRO_5045556692" description="Beta-lactamase-related domain-containing protein" evidence="2">
    <location>
        <begin position="18"/>
        <end position="593"/>
    </location>
</feature>
<organism evidence="4 5">
    <name type="scientific">Humicola insolens</name>
    <name type="common">Soft-rot fungus</name>
    <dbReference type="NCBI Taxonomy" id="85995"/>
    <lineage>
        <taxon>Eukaryota</taxon>
        <taxon>Fungi</taxon>
        <taxon>Dikarya</taxon>
        <taxon>Ascomycota</taxon>
        <taxon>Pezizomycotina</taxon>
        <taxon>Sordariomycetes</taxon>
        <taxon>Sordariomycetidae</taxon>
        <taxon>Sordariales</taxon>
        <taxon>Chaetomiaceae</taxon>
        <taxon>Mycothermus</taxon>
    </lineage>
</organism>
<feature type="signal peptide" evidence="2">
    <location>
        <begin position="1"/>
        <end position="17"/>
    </location>
</feature>
<keyword evidence="2" id="KW-0732">Signal</keyword>
<dbReference type="Pfam" id="PF00144">
    <property type="entry name" value="Beta-lactamase"/>
    <property type="match status" value="1"/>
</dbReference>
<comment type="caution">
    <text evidence="4">The sequence shown here is derived from an EMBL/GenBank/DDBJ whole genome shotgun (WGS) entry which is preliminary data.</text>
</comment>
<dbReference type="PANTHER" id="PTHR22935:SF95">
    <property type="entry name" value="BETA-LACTAMASE-LIKE 1-RELATED"/>
    <property type="match status" value="1"/>
</dbReference>
<evidence type="ECO:0000313" key="4">
    <source>
        <dbReference type="EMBL" id="KAL1841761.1"/>
    </source>
</evidence>
<proteinExistence type="inferred from homology"/>
<protein>
    <recommendedName>
        <fullName evidence="3">Beta-lactamase-related domain-containing protein</fullName>
    </recommendedName>
</protein>
<dbReference type="Proteomes" id="UP001583172">
    <property type="component" value="Unassembled WGS sequence"/>
</dbReference>
<evidence type="ECO:0000256" key="2">
    <source>
        <dbReference type="SAM" id="SignalP"/>
    </source>
</evidence>
<dbReference type="Gene3D" id="3.40.710.10">
    <property type="entry name" value="DD-peptidase/beta-lactamase superfamily"/>
    <property type="match status" value="1"/>
</dbReference>